<accession>A0A177ALX8</accession>
<feature type="region of interest" description="Disordered" evidence="1">
    <location>
        <begin position="61"/>
        <end position="102"/>
    </location>
</feature>
<feature type="compositionally biased region" description="Low complexity" evidence="1">
    <location>
        <begin position="74"/>
        <end position="99"/>
    </location>
</feature>
<protein>
    <submittedName>
        <fullName evidence="2">Uncharacterized protein</fullName>
    </submittedName>
</protein>
<dbReference type="Proteomes" id="UP000077154">
    <property type="component" value="Unassembled WGS sequence"/>
</dbReference>
<evidence type="ECO:0000256" key="1">
    <source>
        <dbReference type="SAM" id="MobiDB-lite"/>
    </source>
</evidence>
<dbReference type="GeneID" id="36283380"/>
<gene>
    <name evidence="2" type="ORF">VC83_00281</name>
</gene>
<proteinExistence type="predicted"/>
<name>A0A177ALX8_9PEZI</name>
<dbReference type="AlphaFoldDB" id="A0A177ALX8"/>
<sequence>MQATIPANRRRDTIANTAWYGIGKKAEGSVSALEEVPLDDASSHYQHPPVPSFPVITPVITPGHLPRPSPPAISPSSVPVISPSPNKNPNNHAPNIPISQYPNIPSPRLRFASLASQSLAAEPLPPPP</sequence>
<organism evidence="2">
    <name type="scientific">Pseudogymnoascus destructans</name>
    <dbReference type="NCBI Taxonomy" id="655981"/>
    <lineage>
        <taxon>Eukaryota</taxon>
        <taxon>Fungi</taxon>
        <taxon>Dikarya</taxon>
        <taxon>Ascomycota</taxon>
        <taxon>Pezizomycotina</taxon>
        <taxon>Leotiomycetes</taxon>
        <taxon>Thelebolales</taxon>
        <taxon>Thelebolaceae</taxon>
        <taxon>Pseudogymnoascus</taxon>
    </lineage>
</organism>
<reference evidence="2" key="1">
    <citation type="submission" date="2016-03" db="EMBL/GenBank/DDBJ databases">
        <title>Updated assembly of Pseudogymnoascus destructans, the fungus causing white-nose syndrome of bats.</title>
        <authorList>
            <person name="Palmer J.M."/>
            <person name="Drees K.P."/>
            <person name="Foster J.T."/>
            <person name="Lindner D.L."/>
        </authorList>
    </citation>
    <scope>NUCLEOTIDE SEQUENCE [LARGE SCALE GENOMIC DNA]</scope>
    <source>
        <strain evidence="2">20631-21</strain>
    </source>
</reference>
<dbReference type="RefSeq" id="XP_024328305.1">
    <property type="nucleotide sequence ID" value="XM_024463976.1"/>
</dbReference>
<dbReference type="EMBL" id="KV441386">
    <property type="protein sequence ID" value="OAF63035.1"/>
    <property type="molecule type" value="Genomic_DNA"/>
</dbReference>
<evidence type="ECO:0000313" key="2">
    <source>
        <dbReference type="EMBL" id="OAF63035.1"/>
    </source>
</evidence>